<evidence type="ECO:0000313" key="4">
    <source>
        <dbReference type="EMBL" id="KAK9819213.1"/>
    </source>
</evidence>
<dbReference type="InterPro" id="IPR015943">
    <property type="entry name" value="WD40/YVTN_repeat-like_dom_sf"/>
</dbReference>
<keyword evidence="1 3" id="KW-0853">WD repeat</keyword>
<dbReference type="Gene3D" id="2.130.10.10">
    <property type="entry name" value="YVTN repeat-like/Quinoprotein amine dehydrogenase"/>
    <property type="match status" value="2"/>
</dbReference>
<feature type="repeat" description="WD" evidence="3">
    <location>
        <begin position="257"/>
        <end position="299"/>
    </location>
</feature>
<proteinExistence type="predicted"/>
<evidence type="ECO:0000256" key="3">
    <source>
        <dbReference type="PROSITE-ProRule" id="PRU00221"/>
    </source>
</evidence>
<dbReference type="Proteomes" id="UP001438707">
    <property type="component" value="Unassembled WGS sequence"/>
</dbReference>
<reference evidence="4 5" key="1">
    <citation type="journal article" date="2024" name="Nat. Commun.">
        <title>Phylogenomics reveals the evolutionary origins of lichenization in chlorophyte algae.</title>
        <authorList>
            <person name="Puginier C."/>
            <person name="Libourel C."/>
            <person name="Otte J."/>
            <person name="Skaloud P."/>
            <person name="Haon M."/>
            <person name="Grisel S."/>
            <person name="Petersen M."/>
            <person name="Berrin J.G."/>
            <person name="Delaux P.M."/>
            <person name="Dal Grande F."/>
            <person name="Keller J."/>
        </authorList>
    </citation>
    <scope>NUCLEOTIDE SEQUENCE [LARGE SCALE GENOMIC DNA]</scope>
    <source>
        <strain evidence="4 5">SAG 2145</strain>
    </source>
</reference>
<keyword evidence="2" id="KW-0677">Repeat</keyword>
<sequence>MDNSDSDEELKELRAGLVARRGASGLTVSALRAKTAASRPSPSPAPIRAEVELEESADDLELAAQQAAMMIPMSFGKQSKASKVPKPSAAMPVVLEDEPTIEEAQPSSHAMVDDAPKVAAAADREMEAAMDTSGREPDSNDAADDLKLPITHQVSLQAQGKIVTAIDVDHSGSRVLVGSRDYSLRLFDFNGMKSTMQSFRSLEPSDGHPIHALSWSPSGDSFLVVTGSAKIKIYDRDGRELGESLQGDMYIRDMKNTKGHVSPCLNGQWHPHNKGSAITSSEDGTVRVWNTEELAQAAVIKPTLSKPGRIGVTSCRYSPDGLSIAGGLADGSIHIWDVRGKYGSSASVGQVLPPKAQMLGRQDWRFLSGSGKVIRAAHQPNQEISCLCYADNGIMLASRSCDETLKIWDLRKMKQPTQVFEDLPAHIATTQCCFSPDQKLVLTGISATPKQPTGALVFLDIATQRLVRRVALPGSVAAVTWHERLNQIFVGTGDAKSGAAHVLYSPATSFRGALLCANRLARSQDPFDFEAPLVIHTPHALPMFREDKLKRSRHLDDRTRVAKAMRPDPGPAASSGPGKGGLIGTTGGTLLTQYILKNQGKLDVKSNNDVRASILRHGDKNDTFTKFTDAYAKTQPERIFQQEEKDEEDDE</sequence>
<dbReference type="PROSITE" id="PS00678">
    <property type="entry name" value="WD_REPEATS_1"/>
    <property type="match status" value="2"/>
</dbReference>
<comment type="caution">
    <text evidence="4">The sequence shown here is derived from an EMBL/GenBank/DDBJ whole genome shotgun (WGS) entry which is preliminary data.</text>
</comment>
<accession>A0AAW1QA14</accession>
<gene>
    <name evidence="4" type="ORF">WJX74_006325</name>
</gene>
<dbReference type="GO" id="GO:0005634">
    <property type="term" value="C:nucleus"/>
    <property type="evidence" value="ECO:0007669"/>
    <property type="project" value="TreeGrafter"/>
</dbReference>
<dbReference type="SMART" id="SM00320">
    <property type="entry name" value="WD40"/>
    <property type="match status" value="5"/>
</dbReference>
<dbReference type="InterPro" id="IPR020472">
    <property type="entry name" value="WD40_PAC1"/>
</dbReference>
<keyword evidence="5" id="KW-1185">Reference proteome</keyword>
<dbReference type="InterPro" id="IPR051858">
    <property type="entry name" value="WD_repeat_GAD-1"/>
</dbReference>
<dbReference type="PANTHER" id="PTHR16017">
    <property type="entry name" value="GASTRULATION DEFECTIVE PROTEIN 1-RELATED"/>
    <property type="match status" value="1"/>
</dbReference>
<dbReference type="Pfam" id="PF00400">
    <property type="entry name" value="WD40"/>
    <property type="match status" value="4"/>
</dbReference>
<protein>
    <submittedName>
        <fullName evidence="4">Uncharacterized protein</fullName>
    </submittedName>
</protein>
<evidence type="ECO:0000256" key="2">
    <source>
        <dbReference type="ARBA" id="ARBA00022737"/>
    </source>
</evidence>
<organism evidence="4 5">
    <name type="scientific">Apatococcus lobatus</name>
    <dbReference type="NCBI Taxonomy" id="904363"/>
    <lineage>
        <taxon>Eukaryota</taxon>
        <taxon>Viridiplantae</taxon>
        <taxon>Chlorophyta</taxon>
        <taxon>core chlorophytes</taxon>
        <taxon>Trebouxiophyceae</taxon>
        <taxon>Chlorellales</taxon>
        <taxon>Chlorellaceae</taxon>
        <taxon>Apatococcus</taxon>
    </lineage>
</organism>
<evidence type="ECO:0000256" key="1">
    <source>
        <dbReference type="ARBA" id="ARBA00022574"/>
    </source>
</evidence>
<dbReference type="PROSITE" id="PS50082">
    <property type="entry name" value="WD_REPEATS_2"/>
    <property type="match status" value="3"/>
</dbReference>
<evidence type="ECO:0000313" key="5">
    <source>
        <dbReference type="Proteomes" id="UP001438707"/>
    </source>
</evidence>
<name>A0AAW1QA14_9CHLO</name>
<dbReference type="InterPro" id="IPR019775">
    <property type="entry name" value="WD40_repeat_CS"/>
</dbReference>
<dbReference type="InterPro" id="IPR001680">
    <property type="entry name" value="WD40_rpt"/>
</dbReference>
<dbReference type="InterPro" id="IPR036322">
    <property type="entry name" value="WD40_repeat_dom_sf"/>
</dbReference>
<dbReference type="AlphaFoldDB" id="A0AAW1QA14"/>
<dbReference type="EMBL" id="JALJOS010000049">
    <property type="protein sequence ID" value="KAK9819213.1"/>
    <property type="molecule type" value="Genomic_DNA"/>
</dbReference>
<dbReference type="PANTHER" id="PTHR16017:SF0">
    <property type="entry name" value="WD REPEAT-CONTAINING PROTEIN 70"/>
    <property type="match status" value="1"/>
</dbReference>
<dbReference type="SUPFAM" id="SSF50978">
    <property type="entry name" value="WD40 repeat-like"/>
    <property type="match status" value="1"/>
</dbReference>
<dbReference type="GO" id="GO:0035861">
    <property type="term" value="C:site of double-strand break"/>
    <property type="evidence" value="ECO:0007669"/>
    <property type="project" value="TreeGrafter"/>
</dbReference>
<feature type="repeat" description="WD" evidence="3">
    <location>
        <begin position="377"/>
        <end position="418"/>
    </location>
</feature>
<dbReference type="PRINTS" id="PR00320">
    <property type="entry name" value="GPROTEINBRPT"/>
</dbReference>
<feature type="repeat" description="WD" evidence="3">
    <location>
        <begin position="312"/>
        <end position="339"/>
    </location>
</feature>